<dbReference type="GO" id="GO:0008803">
    <property type="term" value="F:bis(5'-nucleosyl)-tetraphosphatase (symmetrical) activity"/>
    <property type="evidence" value="ECO:0007669"/>
    <property type="project" value="UniProtKB-EC"/>
</dbReference>
<accession>F4LVY9</accession>
<keyword evidence="9" id="KW-1185">Reference proteome</keyword>
<evidence type="ECO:0000313" key="8">
    <source>
        <dbReference type="EMBL" id="CCP26400.1"/>
    </source>
</evidence>
<reference evidence="9" key="1">
    <citation type="journal article" date="2013" name="Genome Announc.">
        <title>First genome sequence of a syntrophic acetate-oxidizing bacterium, Tepidanaerobacter acetatoxydans strain Re1.</title>
        <authorList>
            <person name="Manzoor S."/>
            <person name="Bongcam-Rudloff E."/>
            <person name="Schnurer A."/>
            <person name="Muller B."/>
        </authorList>
    </citation>
    <scope>NUCLEOTIDE SEQUENCE [LARGE SCALE GENOMIC DNA]</scope>
    <source>
        <strain evidence="9">Re1</strain>
    </source>
</reference>
<dbReference type="KEGG" id="tep:TepRe1_1511"/>
<dbReference type="NCBIfam" id="TIGR00488">
    <property type="entry name" value="bis(5'-nucleosyl)-tetraphosphatase (symmetrical) YqeK"/>
    <property type="match status" value="1"/>
</dbReference>
<dbReference type="EC" id="3.6.1.41" evidence="1"/>
<dbReference type="InterPro" id="IPR006674">
    <property type="entry name" value="HD_domain"/>
</dbReference>
<evidence type="ECO:0000256" key="5">
    <source>
        <dbReference type="ARBA" id="ARBA00023004"/>
    </source>
</evidence>
<protein>
    <recommendedName>
        <fullName evidence="1">bis(5'-nucleosyl)-tetraphosphatase (symmetrical)</fullName>
        <ecNumber evidence="1">3.6.1.41</ecNumber>
    </recommendedName>
</protein>
<evidence type="ECO:0000313" key="9">
    <source>
        <dbReference type="Proteomes" id="UP000010802"/>
    </source>
</evidence>
<proteinExistence type="predicted"/>
<evidence type="ECO:0000256" key="2">
    <source>
        <dbReference type="ARBA" id="ARBA00022723"/>
    </source>
</evidence>
<evidence type="ECO:0000259" key="7">
    <source>
        <dbReference type="PROSITE" id="PS51831"/>
    </source>
</evidence>
<dbReference type="OrthoDB" id="5295945at2"/>
<gene>
    <name evidence="8" type="ordered locus">TEPIRE1_1625</name>
</gene>
<evidence type="ECO:0000256" key="3">
    <source>
        <dbReference type="ARBA" id="ARBA00022741"/>
    </source>
</evidence>
<dbReference type="SMART" id="SM00471">
    <property type="entry name" value="HDc"/>
    <property type="match status" value="1"/>
</dbReference>
<dbReference type="Gene3D" id="1.10.3210.10">
    <property type="entry name" value="Hypothetical protein af1432"/>
    <property type="match status" value="1"/>
</dbReference>
<dbReference type="GO" id="GO:0000166">
    <property type="term" value="F:nucleotide binding"/>
    <property type="evidence" value="ECO:0007669"/>
    <property type="project" value="UniProtKB-KW"/>
</dbReference>
<organism evidence="8 9">
    <name type="scientific">Tepidanaerobacter acetatoxydans (strain DSM 21804 / JCM 16047 / Re1)</name>
    <dbReference type="NCBI Taxonomy" id="1209989"/>
    <lineage>
        <taxon>Bacteria</taxon>
        <taxon>Bacillati</taxon>
        <taxon>Bacillota</taxon>
        <taxon>Clostridia</taxon>
        <taxon>Thermosediminibacterales</taxon>
        <taxon>Tepidanaerobacteraceae</taxon>
        <taxon>Tepidanaerobacter</taxon>
    </lineage>
</organism>
<keyword evidence="4 8" id="KW-0378">Hydrolase</keyword>
<dbReference type="InterPro" id="IPR051094">
    <property type="entry name" value="Diverse_Catalytic_Enzymes"/>
</dbReference>
<dbReference type="AlphaFoldDB" id="F4LVY9"/>
<keyword evidence="3" id="KW-0547">Nucleotide-binding</keyword>
<dbReference type="SUPFAM" id="SSF109604">
    <property type="entry name" value="HD-domain/PDEase-like"/>
    <property type="match status" value="1"/>
</dbReference>
<dbReference type="CDD" id="cd00077">
    <property type="entry name" value="HDc"/>
    <property type="match status" value="1"/>
</dbReference>
<feature type="domain" description="HD" evidence="7">
    <location>
        <begin position="18"/>
        <end position="133"/>
    </location>
</feature>
<dbReference type="GO" id="GO:0046872">
    <property type="term" value="F:metal ion binding"/>
    <property type="evidence" value="ECO:0007669"/>
    <property type="project" value="UniProtKB-KW"/>
</dbReference>
<dbReference type="PANTHER" id="PTHR35795">
    <property type="entry name" value="SLR1885 PROTEIN"/>
    <property type="match status" value="1"/>
</dbReference>
<dbReference type="InterPro" id="IPR003607">
    <property type="entry name" value="HD/PDEase_dom"/>
</dbReference>
<dbReference type="KEGG" id="tae:TepiRe1_1625"/>
<dbReference type="RefSeq" id="WP_013778580.1">
    <property type="nucleotide sequence ID" value="NC_015519.1"/>
</dbReference>
<dbReference type="PROSITE" id="PS51831">
    <property type="entry name" value="HD"/>
    <property type="match status" value="1"/>
</dbReference>
<dbReference type="NCBIfam" id="TIGR00277">
    <property type="entry name" value="HDIG"/>
    <property type="match status" value="1"/>
</dbReference>
<dbReference type="PANTHER" id="PTHR35795:SF1">
    <property type="entry name" value="BIS(5'-NUCLEOSYL)-TETRAPHOSPHATASE, SYMMETRICAL"/>
    <property type="match status" value="1"/>
</dbReference>
<dbReference type="InterPro" id="IPR005249">
    <property type="entry name" value="YqeK"/>
</dbReference>
<dbReference type="HOGENOM" id="CLU_089580_1_2_9"/>
<dbReference type="EMBL" id="HF563609">
    <property type="protein sequence ID" value="CCP26400.1"/>
    <property type="molecule type" value="Genomic_DNA"/>
</dbReference>
<dbReference type="STRING" id="1209989.TepRe1_1511"/>
<evidence type="ECO:0000256" key="6">
    <source>
        <dbReference type="ARBA" id="ARBA00049417"/>
    </source>
</evidence>
<dbReference type="InterPro" id="IPR006675">
    <property type="entry name" value="HDIG_dom"/>
</dbReference>
<sequence>MTLEEMKRKLRKSMNDKRFLHSLGVMQTAEKLAGRYGEDIEKAKVAGLLHDCAKGLDMECQLKLVKYFGILLDDIERREKVLIHGPLGAAIAKVEYGINDELILTAIKVHTTGDADMSLLDRIIFLSDFIEPNRCFPGVEELRVKAFQDLDDAIIGAFDSTIRYVLSKKSLLHPRTILGRNFILMQRESEGRV</sequence>
<dbReference type="Pfam" id="PF01966">
    <property type="entry name" value="HD"/>
    <property type="match status" value="1"/>
</dbReference>
<keyword evidence="2" id="KW-0479">Metal-binding</keyword>
<accession>L0RZF6</accession>
<keyword evidence="5" id="KW-0408">Iron</keyword>
<dbReference type="eggNOG" id="COG1713">
    <property type="taxonomic scope" value="Bacteria"/>
</dbReference>
<dbReference type="PATRIC" id="fig|1209989.3.peg.1865"/>
<dbReference type="Proteomes" id="UP000010802">
    <property type="component" value="Chromosome"/>
</dbReference>
<name>F4LVY9_TEPAE</name>
<evidence type="ECO:0000256" key="1">
    <source>
        <dbReference type="ARBA" id="ARBA00012506"/>
    </source>
</evidence>
<evidence type="ECO:0000256" key="4">
    <source>
        <dbReference type="ARBA" id="ARBA00022801"/>
    </source>
</evidence>
<comment type="catalytic activity">
    <reaction evidence="6">
        <text>P(1),P(4)-bis(5'-adenosyl) tetraphosphate + H2O = 2 ADP + 2 H(+)</text>
        <dbReference type="Rhea" id="RHEA:24252"/>
        <dbReference type="ChEBI" id="CHEBI:15377"/>
        <dbReference type="ChEBI" id="CHEBI:15378"/>
        <dbReference type="ChEBI" id="CHEBI:58141"/>
        <dbReference type="ChEBI" id="CHEBI:456216"/>
        <dbReference type="EC" id="3.6.1.41"/>
    </reaction>
</comment>